<dbReference type="InterPro" id="IPR011324">
    <property type="entry name" value="Cytotoxic_necrot_fac-like_cat"/>
</dbReference>
<gene>
    <name evidence="3" type="primary">cheD</name>
    <name evidence="4" type="ORF">E6O51_00250</name>
</gene>
<keyword evidence="1 3" id="KW-0145">Chemotaxis</keyword>
<dbReference type="InterPro" id="IPR038592">
    <property type="entry name" value="CheD-like_sf"/>
</dbReference>
<comment type="function">
    <text evidence="3">Probably deamidates glutamine residues to glutamate on methyl-accepting chemotaxis receptors (MCPs), playing an important role in chemotaxis.</text>
</comment>
<protein>
    <recommendedName>
        <fullName evidence="3">Probable chemoreceptor glutamine deamidase CheD</fullName>
        <ecNumber evidence="3">3.5.1.44</ecNumber>
    </recommendedName>
</protein>
<dbReference type="PANTHER" id="PTHR35147:SF3">
    <property type="entry name" value="CHEMORECEPTOR GLUTAMINE DEAMIDASE CHED 1-RELATED"/>
    <property type="match status" value="1"/>
</dbReference>
<name>A0A4S4B0C5_9RHOO</name>
<dbReference type="SUPFAM" id="SSF64438">
    <property type="entry name" value="CNF1/YfiH-like putative cysteine hydrolases"/>
    <property type="match status" value="1"/>
</dbReference>
<dbReference type="EC" id="3.5.1.44" evidence="3"/>
<keyword evidence="2 3" id="KW-0378">Hydrolase</keyword>
<organism evidence="4 5">
    <name type="scientific">Pseudothauera rhizosphaerae</name>
    <dbReference type="NCBI Taxonomy" id="2565932"/>
    <lineage>
        <taxon>Bacteria</taxon>
        <taxon>Pseudomonadati</taxon>
        <taxon>Pseudomonadota</taxon>
        <taxon>Betaproteobacteria</taxon>
        <taxon>Rhodocyclales</taxon>
        <taxon>Zoogloeaceae</taxon>
        <taxon>Pseudothauera</taxon>
    </lineage>
</organism>
<accession>A0A4S4B0C5</accession>
<proteinExistence type="inferred from homology"/>
<dbReference type="CDD" id="cd16352">
    <property type="entry name" value="CheD"/>
    <property type="match status" value="1"/>
</dbReference>
<dbReference type="AlphaFoldDB" id="A0A4S4B0C5"/>
<dbReference type="OrthoDB" id="9807202at2"/>
<comment type="catalytic activity">
    <reaction evidence="3">
        <text>L-glutaminyl-[protein] + H2O = L-glutamyl-[protein] + NH4(+)</text>
        <dbReference type="Rhea" id="RHEA:16441"/>
        <dbReference type="Rhea" id="RHEA-COMP:10207"/>
        <dbReference type="Rhea" id="RHEA-COMP:10208"/>
        <dbReference type="ChEBI" id="CHEBI:15377"/>
        <dbReference type="ChEBI" id="CHEBI:28938"/>
        <dbReference type="ChEBI" id="CHEBI:29973"/>
        <dbReference type="ChEBI" id="CHEBI:30011"/>
        <dbReference type="EC" id="3.5.1.44"/>
    </reaction>
</comment>
<dbReference type="GO" id="GO:0006935">
    <property type="term" value="P:chemotaxis"/>
    <property type="evidence" value="ECO:0007669"/>
    <property type="project" value="UniProtKB-UniRule"/>
</dbReference>
<dbReference type="InterPro" id="IPR005659">
    <property type="entry name" value="Chemorcpt_Glu_NH3ase_CheD"/>
</dbReference>
<dbReference type="EMBL" id="SSOD01000001">
    <property type="protein sequence ID" value="THF65074.1"/>
    <property type="molecule type" value="Genomic_DNA"/>
</dbReference>
<dbReference type="Gene3D" id="3.30.1330.200">
    <property type="match status" value="1"/>
</dbReference>
<keyword evidence="5" id="KW-1185">Reference proteome</keyword>
<dbReference type="PANTHER" id="PTHR35147">
    <property type="entry name" value="CHEMORECEPTOR GLUTAMINE DEAMIDASE CHED-RELATED"/>
    <property type="match status" value="1"/>
</dbReference>
<evidence type="ECO:0000313" key="4">
    <source>
        <dbReference type="EMBL" id="THF65074.1"/>
    </source>
</evidence>
<sequence>MSAVPDIYLGIGDLHFCAAPARIRTVLGSCISITLWHPVRRVGGMCHFMLPGRNRRPEQALDGRYGDEAMAIFDQEMARYGTRPADYRAKVFGGGNMFPDRPQTGPKLDVGQRNIEVTHRLLAERGIRIIAEHLGGDGHRKLIFDVSNGNAWMAFQDAGEPTRRRK</sequence>
<evidence type="ECO:0000313" key="5">
    <source>
        <dbReference type="Proteomes" id="UP000307956"/>
    </source>
</evidence>
<dbReference type="HAMAP" id="MF_01440">
    <property type="entry name" value="CheD"/>
    <property type="match status" value="1"/>
</dbReference>
<comment type="similarity">
    <text evidence="3">Belongs to the CheD family.</text>
</comment>
<evidence type="ECO:0000256" key="2">
    <source>
        <dbReference type="ARBA" id="ARBA00022801"/>
    </source>
</evidence>
<dbReference type="Proteomes" id="UP000307956">
    <property type="component" value="Unassembled WGS sequence"/>
</dbReference>
<dbReference type="RefSeq" id="WP_136382966.1">
    <property type="nucleotide sequence ID" value="NZ_SSOD01000001.1"/>
</dbReference>
<evidence type="ECO:0000256" key="3">
    <source>
        <dbReference type="HAMAP-Rule" id="MF_01440"/>
    </source>
</evidence>
<evidence type="ECO:0000256" key="1">
    <source>
        <dbReference type="ARBA" id="ARBA00022500"/>
    </source>
</evidence>
<reference evidence="4 5" key="1">
    <citation type="submission" date="2019-04" db="EMBL/GenBank/DDBJ databases">
        <title>Azoarcus rhizosphaerae sp. nov. isolated from rhizosphere of Ficus religiosa.</title>
        <authorList>
            <person name="Lin S.-Y."/>
            <person name="Hameed A."/>
            <person name="Hsu Y.-H."/>
            <person name="Young C.-C."/>
        </authorList>
    </citation>
    <scope>NUCLEOTIDE SEQUENCE [LARGE SCALE GENOMIC DNA]</scope>
    <source>
        <strain evidence="4 5">CC-YHH848</strain>
    </source>
</reference>
<comment type="caution">
    <text evidence="4">The sequence shown here is derived from an EMBL/GenBank/DDBJ whole genome shotgun (WGS) entry which is preliminary data.</text>
</comment>
<dbReference type="GO" id="GO:0050568">
    <property type="term" value="F:protein-glutamine glutaminase activity"/>
    <property type="evidence" value="ECO:0007669"/>
    <property type="project" value="UniProtKB-UniRule"/>
</dbReference>
<dbReference type="Pfam" id="PF03975">
    <property type="entry name" value="CheD"/>
    <property type="match status" value="1"/>
</dbReference>